<keyword evidence="4" id="KW-1185">Reference proteome</keyword>
<keyword evidence="1" id="KW-0732">Signal</keyword>
<dbReference type="OrthoDB" id="5755975at2"/>
<proteinExistence type="predicted"/>
<dbReference type="Proteomes" id="UP000275281">
    <property type="component" value="Unassembled WGS sequence"/>
</dbReference>
<accession>A0A3N5YM89</accession>
<evidence type="ECO:0000259" key="2">
    <source>
        <dbReference type="Pfam" id="PF20597"/>
    </source>
</evidence>
<dbReference type="NCBIfam" id="TIGR04215">
    <property type="entry name" value="choice_anch_A"/>
    <property type="match status" value="1"/>
</dbReference>
<reference evidence="3 4" key="1">
    <citation type="submission" date="2018-11" db="EMBL/GenBank/DDBJ databases">
        <authorList>
            <person name="Ye M.-Q."/>
            <person name="Du Z.-J."/>
        </authorList>
    </citation>
    <scope>NUCLEOTIDE SEQUENCE [LARGE SCALE GENOMIC DNA]</scope>
    <source>
        <strain evidence="3 4">U0105</strain>
    </source>
</reference>
<feature type="signal peptide" evidence="1">
    <location>
        <begin position="1"/>
        <end position="19"/>
    </location>
</feature>
<sequence>MMRLFVLFSALVVSTCAMADSIDLGQASQYNAFIKQNYTVKSSDVEGRVAVGGDLNVVGGYDIGTHTANFGMGDGPNLVVGGDINKSGPGSLNVYQSHSWNQAGTTVVGGEVNLSGGSIESQFDTGTDLPVNFDSAFTHLENLSESLANRTAYGDVGVENWKLDFSFDANLVPEDGVYVFNVTQDMFRTDWYINSQGLADDATIVFNISNPGSNSVDLSQSSIFINDYTDPFSSYFTAGSDNQDPGFQVLYNFHNVSELTITSDLYGTVLAPTADITSNTVPIYGQVIGKSWQGETQINYNPFDPVTDVEHVSEAPTILLIALALAFVFRRSLSKIRTTCWASARALAVQY</sequence>
<feature type="domain" description="Choice-of-anchor A" evidence="2">
    <location>
        <begin position="24"/>
        <end position="299"/>
    </location>
</feature>
<organism evidence="3 4">
    <name type="scientific">Alteromonas sediminis</name>
    <dbReference type="NCBI Taxonomy" id="2259342"/>
    <lineage>
        <taxon>Bacteria</taxon>
        <taxon>Pseudomonadati</taxon>
        <taxon>Pseudomonadota</taxon>
        <taxon>Gammaproteobacteria</taxon>
        <taxon>Alteromonadales</taxon>
        <taxon>Alteromonadaceae</taxon>
        <taxon>Alteromonas/Salinimonas group</taxon>
        <taxon>Alteromonas</taxon>
    </lineage>
</organism>
<evidence type="ECO:0000313" key="3">
    <source>
        <dbReference type="EMBL" id="RPJ66421.1"/>
    </source>
</evidence>
<comment type="caution">
    <text evidence="3">The sequence shown here is derived from an EMBL/GenBank/DDBJ whole genome shotgun (WGS) entry which is preliminary data.</text>
</comment>
<protein>
    <submittedName>
        <fullName evidence="3">Choice-of-anchor A family protein</fullName>
    </submittedName>
</protein>
<dbReference type="Pfam" id="PF20597">
    <property type="entry name" value="pAdhesive_15"/>
    <property type="match status" value="1"/>
</dbReference>
<evidence type="ECO:0000256" key="1">
    <source>
        <dbReference type="SAM" id="SignalP"/>
    </source>
</evidence>
<feature type="chain" id="PRO_5018163942" evidence="1">
    <location>
        <begin position="20"/>
        <end position="351"/>
    </location>
</feature>
<evidence type="ECO:0000313" key="4">
    <source>
        <dbReference type="Proteomes" id="UP000275281"/>
    </source>
</evidence>
<name>A0A3N5YM89_9ALTE</name>
<gene>
    <name evidence="3" type="ORF">DRW07_10015</name>
</gene>
<dbReference type="EMBL" id="RPOK01000003">
    <property type="protein sequence ID" value="RPJ66421.1"/>
    <property type="molecule type" value="Genomic_DNA"/>
</dbReference>
<dbReference type="InterPro" id="IPR026588">
    <property type="entry name" value="Choice_anch_A"/>
</dbReference>
<dbReference type="AlphaFoldDB" id="A0A3N5YM89"/>